<comment type="caution">
    <text evidence="24">The sequence shown here is derived from an EMBL/GenBank/DDBJ whole genome shotgun (WGS) entry which is preliminary data.</text>
</comment>
<dbReference type="Gene3D" id="3.40.50.720">
    <property type="entry name" value="NAD(P)-binding Rossmann-like Domain"/>
    <property type="match status" value="1"/>
</dbReference>
<keyword evidence="8" id="KW-0560">Oxidoreductase</keyword>
<evidence type="ECO:0000256" key="20">
    <source>
        <dbReference type="ARBA" id="ARBA00084020"/>
    </source>
</evidence>
<dbReference type="Pfam" id="PF02801">
    <property type="entry name" value="Ketoacyl-synt_C"/>
    <property type="match status" value="1"/>
</dbReference>
<dbReference type="InterPro" id="IPR050091">
    <property type="entry name" value="PKS_NRPS_Biosynth_Enz"/>
</dbReference>
<comment type="cofactor">
    <cofactor evidence="2">
        <name>pantetheine 4'-phosphate</name>
        <dbReference type="ChEBI" id="CHEBI:47942"/>
    </cofactor>
</comment>
<evidence type="ECO:0000256" key="19">
    <source>
        <dbReference type="ARBA" id="ARBA00078169"/>
    </source>
</evidence>
<dbReference type="CDD" id="cd08953">
    <property type="entry name" value="KR_2_SDR_x"/>
    <property type="match status" value="1"/>
</dbReference>
<feature type="domain" description="Ketosynthase family 3 (KS3)" evidence="23">
    <location>
        <begin position="18"/>
        <end position="446"/>
    </location>
</feature>
<evidence type="ECO:0000256" key="3">
    <source>
        <dbReference type="ARBA" id="ARBA00022450"/>
    </source>
</evidence>
<dbReference type="SUPFAM" id="SSF47336">
    <property type="entry name" value="ACP-like"/>
    <property type="match status" value="1"/>
</dbReference>
<dbReference type="FunFam" id="1.10.1200.10:FF:000005">
    <property type="entry name" value="Nonribosomal peptide synthetase 1"/>
    <property type="match status" value="1"/>
</dbReference>
<evidence type="ECO:0000259" key="21">
    <source>
        <dbReference type="PROSITE" id="PS50075"/>
    </source>
</evidence>
<dbReference type="InterPro" id="IPR006162">
    <property type="entry name" value="Ppantetheine_attach_site"/>
</dbReference>
<reference evidence="24 25" key="1">
    <citation type="submission" date="2018-02" db="EMBL/GenBank/DDBJ databases">
        <authorList>
            <person name="Cohen D.B."/>
            <person name="Kent A.D."/>
        </authorList>
    </citation>
    <scope>NUCLEOTIDE SEQUENCE [LARGE SCALE GENOMIC DNA]</scope>
    <source>
        <strain evidence="24 25">CCAP 1448/3</strain>
    </source>
</reference>
<keyword evidence="25" id="KW-1185">Reference proteome</keyword>
<evidence type="ECO:0000256" key="6">
    <source>
        <dbReference type="ARBA" id="ARBA00022832"/>
    </source>
</evidence>
<comment type="function">
    <text evidence="15">Part of the PpsABCDE complex involved in the biosynthesis of the lipid core common to phthiocerols and phenolphthiocerols by successive additions of malonyl-CoA or methylmalonyl-CoA extender units. PpsA can accept as substrate the activated forms of either icosanoyl (C20), docosanoyl (C22) or lignoceroyl (C24) groups from FadD26, or a (4-hydroxyphenyl)-C17 or (4-hydroxyphenyl)-C19 fatty acyl from FadD29. PpsA initiates the biosynthesis and extends its substrate using a malonyl-CoA extender unit. The PpsB and PpsC proteins add the second and third malonyl-CoA extender units. PpsD adds an (R)-methylmalonyl unit and PpsE adds a second (R)-methylmalonyl unit. The incorporation of the methylmalonyl units results in formation of two branched methyl groups in the elongated product.</text>
</comment>
<keyword evidence="5" id="KW-0808">Transferase</keyword>
<proteinExistence type="predicted"/>
<evidence type="ECO:0000256" key="8">
    <source>
        <dbReference type="ARBA" id="ARBA00023002"/>
    </source>
</evidence>
<evidence type="ECO:0000256" key="13">
    <source>
        <dbReference type="ARBA" id="ARBA00052119"/>
    </source>
</evidence>
<dbReference type="SUPFAM" id="SSF52151">
    <property type="entry name" value="FabD/lysophospholipase-like"/>
    <property type="match status" value="1"/>
</dbReference>
<dbReference type="GO" id="GO:0016491">
    <property type="term" value="F:oxidoreductase activity"/>
    <property type="evidence" value="ECO:0007669"/>
    <property type="project" value="UniProtKB-KW"/>
</dbReference>
<dbReference type="InterPro" id="IPR009081">
    <property type="entry name" value="PP-bd_ACP"/>
</dbReference>
<comment type="cofactor">
    <cofactor evidence="1">
        <name>NADP(+)</name>
        <dbReference type="ChEBI" id="CHEBI:58349"/>
    </cofactor>
</comment>
<dbReference type="Pfam" id="PF00109">
    <property type="entry name" value="ketoacyl-synt"/>
    <property type="match status" value="1"/>
</dbReference>
<dbReference type="InterPro" id="IPR049490">
    <property type="entry name" value="C883_1060-like_KR_N"/>
</dbReference>
<evidence type="ECO:0000256" key="15">
    <source>
        <dbReference type="ARBA" id="ARBA00058455"/>
    </source>
</evidence>
<evidence type="ECO:0000256" key="12">
    <source>
        <dbReference type="ARBA" id="ARBA00051971"/>
    </source>
</evidence>
<dbReference type="InterPro" id="IPR016035">
    <property type="entry name" value="Acyl_Trfase/lysoPLipase"/>
</dbReference>
<dbReference type="Gene3D" id="1.10.1200.10">
    <property type="entry name" value="ACP-like"/>
    <property type="match status" value="1"/>
</dbReference>
<evidence type="ECO:0000259" key="22">
    <source>
        <dbReference type="PROSITE" id="PS50309"/>
    </source>
</evidence>
<evidence type="ECO:0000256" key="10">
    <source>
        <dbReference type="ARBA" id="ARBA00023268"/>
    </source>
</evidence>
<dbReference type="InterPro" id="IPR001227">
    <property type="entry name" value="Ac_transferase_dom_sf"/>
</dbReference>
<dbReference type="PANTHER" id="PTHR43775:SF51">
    <property type="entry name" value="INACTIVE PHENOLPHTHIOCEROL SYNTHESIS POLYKETIDE SYNTHASE TYPE I PKS1-RELATED"/>
    <property type="match status" value="1"/>
</dbReference>
<evidence type="ECO:0000256" key="18">
    <source>
        <dbReference type="ARBA" id="ARBA00075053"/>
    </source>
</evidence>
<dbReference type="Gene3D" id="3.30.70.3290">
    <property type="match status" value="1"/>
</dbReference>
<dbReference type="Proteomes" id="UP000238762">
    <property type="component" value="Unassembled WGS sequence"/>
</dbReference>
<dbReference type="InterPro" id="IPR036291">
    <property type="entry name" value="NAD(P)-bd_dom_sf"/>
</dbReference>
<sequence>MVVPNHQSPIPNPQSPDTKGIAIIGMSCRFPGASNVEEFWQNLCQGVESIDFFSDDELLAAGVDPAAISHPNYVKASATLPDIDLFAAEFFGFTPKEAALMDPQHRIFLECAWAALEDAGCDPTRESLRIGTYAGTGWNSYLLSNLSTHQDLFAASSSGYQTLLGNEKDFLTTRVSYLLDLKGASVSVQTACSTSLVAVTMACQSLLSYQCDVALAGGISISVPQQAGYFYEEGGILSPDGHCRSFDAQAQGTVPGSGAGIVVLKRLEDALADGDRIDAVIKGTAINNDGALKVGYTAPSVEGQAEVIAEALAFAEIEPQTISYVETHGTGTALGDPIEIAALSLVFSESTAKKQFCTIGSVKTNVGHLDAAAGVAGLIKAVLSLKHRAIPPSLHFSHPNPQIDFANSPFYVNDKLAHWKKDKYPRRAAVSSFGIGGTNAHLVLEEAPVRKKSGCQGLGCRNGEMGCCKSTRSHVLVLSAKTEFALDAATANLANYLQKHPDLDLGDVAYTLQVGRRGFDYRRMWVCDRLEDTIAALESPKETSVARLQPIVFVFPGQGTQYVNMGQEIYFSEPLFREIVDICADLLQPHLGLDLRQILYPNPENLENAREKLLQTALGQPVLFVIEYALARLWISWGVRPQAAIGHSIGEYVAACLAGVFSLEEALKLVAIRGKLMQAQPAGVMLSVALSEADLKPYLTSEISLAAANAPQLSVVSGTKEAISGLESQLTSRGVACRLLHTSHAFHSPMMDGAIAEFIAEVRKVNLKAPEIPIISNLTGDWMTATEATDPSYWGRQLRQTVRFSDGIGKIASEGGKIWLEVGAGTTLSTFIKQKLSETPSPILSSLPHPRESRSPRQFLWETLGKLWLTGLEIDWKAVSSQEKHYRVALPTYPFERQRYWIDPIVGAQSLAPVQIDKSVKKRDINDWFYVPVWKQAINPSLNRSSISERFCWLIFADRCQIGEEMGRRLEELDRETIAVRSGSEYRQLSDREYIIDPRRAEDYERLLQQLQISGKVPDAIAHLWSVTAGNQLDLESLQDLGFYSLLLLMQALGKVNFSSPLQIGAVTNALHDITGGEDLAPEKATVLGACRVINREYPQINCKSIDIVLPSSPSGLEQLISQLIGEIETYSTDVTVAFRDRHRWLQSFEPIQLVKRDSNLRDAGVYLITGGLGGIGLTIAEYLAKTVRAKLVLISRSLDQEKASQIDKLKALGAEVLVIAADVTNLTQMQQAIAQTLSKFGTIHGVIHAAGVPGGGMIQLKTPEIASQVLAPKVKGTLVLTEVLQAINLDFCLLCSSSTAILGEFGQSDYAAANAFLDAFSHAYADKFNGNLITINWDAWQEVGMAANSQLANNSETAISNVEGLEIFERVINCQIPQIVVSTQDLELAIAQSPEILKLAPNAKQKLVRETYLAPSNEIEKQVADIWQELLGVEAIGVQDNFLEVGGHSLLAVQTISRIREAFSVDISLHTFLTEGQTVEKLALLIQQQQSDLDANPEIEELLAEIVALSNQKI</sequence>
<feature type="domain" description="Doublecortin" evidence="22">
    <location>
        <begin position="975"/>
        <end position="1044"/>
    </location>
</feature>
<dbReference type="PROSITE" id="PS50309">
    <property type="entry name" value="DC"/>
    <property type="match status" value="1"/>
</dbReference>
<organism evidence="24 25">
    <name type="scientific">Merismopedia glauca CCAP 1448/3</name>
    <dbReference type="NCBI Taxonomy" id="1296344"/>
    <lineage>
        <taxon>Bacteria</taxon>
        <taxon>Bacillati</taxon>
        <taxon>Cyanobacteriota</taxon>
        <taxon>Cyanophyceae</taxon>
        <taxon>Synechococcales</taxon>
        <taxon>Merismopediaceae</taxon>
        <taxon>Merismopedia</taxon>
    </lineage>
</organism>
<dbReference type="SMART" id="SM00822">
    <property type="entry name" value="PKS_KR"/>
    <property type="match status" value="1"/>
</dbReference>
<keyword evidence="9" id="KW-0443">Lipid metabolism</keyword>
<comment type="catalytic activity">
    <reaction evidence="14">
        <text>icosanoyl-[(phenol)carboxyphthiodiolenone synthase] + 2 (S)-methylmalonyl-CoA + 3 malonyl-CoA + 5 NADPH + 10 H(+) = C32-carboxyphthiodiolenone-[(phenol)carboxyphthiodiolenone synthase] + 5 CO2 + 5 NADP(+) + 5 CoA + 2 H2O</text>
        <dbReference type="Rhea" id="RHEA:57748"/>
        <dbReference type="Rhea" id="RHEA-COMP:14985"/>
        <dbReference type="Rhea" id="RHEA-COMP:14986"/>
        <dbReference type="ChEBI" id="CHEBI:15377"/>
        <dbReference type="ChEBI" id="CHEBI:15378"/>
        <dbReference type="ChEBI" id="CHEBI:16526"/>
        <dbReference type="ChEBI" id="CHEBI:57287"/>
        <dbReference type="ChEBI" id="CHEBI:57327"/>
        <dbReference type="ChEBI" id="CHEBI:57384"/>
        <dbReference type="ChEBI" id="CHEBI:57783"/>
        <dbReference type="ChEBI" id="CHEBI:58349"/>
        <dbReference type="ChEBI" id="CHEBI:87848"/>
        <dbReference type="ChEBI" id="CHEBI:142236"/>
        <dbReference type="EC" id="2.3.1.292"/>
    </reaction>
</comment>
<dbReference type="Pfam" id="PF00550">
    <property type="entry name" value="PP-binding"/>
    <property type="match status" value="1"/>
</dbReference>
<dbReference type="GO" id="GO:0006633">
    <property type="term" value="P:fatty acid biosynthetic process"/>
    <property type="evidence" value="ECO:0007669"/>
    <property type="project" value="TreeGrafter"/>
</dbReference>
<keyword evidence="3" id="KW-0596">Phosphopantetheine</keyword>
<reference evidence="24 25" key="2">
    <citation type="submission" date="2018-03" db="EMBL/GenBank/DDBJ databases">
        <title>The ancient ancestry and fast evolution of plastids.</title>
        <authorList>
            <person name="Moore K.R."/>
            <person name="Magnabosco C."/>
            <person name="Momper L."/>
            <person name="Gold D.A."/>
            <person name="Bosak T."/>
            <person name="Fournier G.P."/>
        </authorList>
    </citation>
    <scope>NUCLEOTIDE SEQUENCE [LARGE SCALE GENOMIC DNA]</scope>
    <source>
        <strain evidence="24 25">CCAP 1448/3</strain>
    </source>
</reference>
<dbReference type="SUPFAM" id="SSF55048">
    <property type="entry name" value="Probable ACP-binding domain of malonyl-CoA ACP transacylase"/>
    <property type="match status" value="1"/>
</dbReference>
<dbReference type="InterPro" id="IPR016039">
    <property type="entry name" value="Thiolase-like"/>
</dbReference>
<evidence type="ECO:0000256" key="14">
    <source>
        <dbReference type="ARBA" id="ARBA00052745"/>
    </source>
</evidence>
<evidence type="ECO:0000313" key="24">
    <source>
        <dbReference type="EMBL" id="PSB01380.1"/>
    </source>
</evidence>
<dbReference type="GO" id="GO:0004312">
    <property type="term" value="F:fatty acid synthase activity"/>
    <property type="evidence" value="ECO:0007669"/>
    <property type="project" value="TreeGrafter"/>
</dbReference>
<keyword evidence="10" id="KW-0511">Multifunctional enzyme</keyword>
<comment type="catalytic activity">
    <reaction evidence="12">
        <text>19-(4-hydroxyphenyl)nonadecanoyl-[(phenol)carboxyphthiodiolenone synthase] + 2 (S)-methylmalonyl-CoA + 3 malonyl-CoA + 5 NADPH + 10 H(+) = C37-(phenol)carboxyphthiodiolenone-[(phenol)carboxyphthiodiolenone synthase] + 5 CO2 + 5 NADP(+) + 5 CoA + 2 H2O</text>
        <dbReference type="Rhea" id="RHEA:57760"/>
        <dbReference type="Rhea" id="RHEA-COMP:14273"/>
        <dbReference type="Rhea" id="RHEA-COMP:14990"/>
        <dbReference type="ChEBI" id="CHEBI:15377"/>
        <dbReference type="ChEBI" id="CHEBI:15378"/>
        <dbReference type="ChEBI" id="CHEBI:16526"/>
        <dbReference type="ChEBI" id="CHEBI:57287"/>
        <dbReference type="ChEBI" id="CHEBI:57327"/>
        <dbReference type="ChEBI" id="CHEBI:57384"/>
        <dbReference type="ChEBI" id="CHEBI:57783"/>
        <dbReference type="ChEBI" id="CHEBI:58349"/>
        <dbReference type="ChEBI" id="CHEBI:133301"/>
        <dbReference type="ChEBI" id="CHEBI:142260"/>
        <dbReference type="EC" id="2.3.1.292"/>
    </reaction>
</comment>
<dbReference type="Pfam" id="PF00698">
    <property type="entry name" value="Acyl_transf_1"/>
    <property type="match status" value="1"/>
</dbReference>
<dbReference type="InterPro" id="IPR013968">
    <property type="entry name" value="PKS_KR"/>
</dbReference>
<dbReference type="Gene3D" id="3.40.47.10">
    <property type="match status" value="1"/>
</dbReference>
<evidence type="ECO:0000256" key="7">
    <source>
        <dbReference type="ARBA" id="ARBA00022857"/>
    </source>
</evidence>
<dbReference type="OrthoDB" id="499075at2"/>
<feature type="domain" description="Carrier" evidence="21">
    <location>
        <begin position="1415"/>
        <end position="1491"/>
    </location>
</feature>
<evidence type="ECO:0000256" key="2">
    <source>
        <dbReference type="ARBA" id="ARBA00001957"/>
    </source>
</evidence>
<evidence type="ECO:0000256" key="4">
    <source>
        <dbReference type="ARBA" id="ARBA00022553"/>
    </source>
</evidence>
<evidence type="ECO:0000256" key="17">
    <source>
        <dbReference type="ARBA" id="ARBA00073623"/>
    </source>
</evidence>
<accession>A0A2T1BZC7</accession>
<dbReference type="SUPFAM" id="SSF53901">
    <property type="entry name" value="Thiolase-like"/>
    <property type="match status" value="1"/>
</dbReference>
<dbReference type="InterPro" id="IPR036736">
    <property type="entry name" value="ACP-like_sf"/>
</dbReference>
<dbReference type="Pfam" id="PF22621">
    <property type="entry name" value="CurL-like_PKS_C"/>
    <property type="match status" value="1"/>
</dbReference>
<dbReference type="PANTHER" id="PTHR43775">
    <property type="entry name" value="FATTY ACID SYNTHASE"/>
    <property type="match status" value="1"/>
</dbReference>
<evidence type="ECO:0000256" key="1">
    <source>
        <dbReference type="ARBA" id="ARBA00001937"/>
    </source>
</evidence>
<keyword evidence="7" id="KW-0521">NADP</keyword>
<dbReference type="GO" id="GO:0035556">
    <property type="term" value="P:intracellular signal transduction"/>
    <property type="evidence" value="ECO:0007669"/>
    <property type="project" value="InterPro"/>
</dbReference>
<keyword evidence="4" id="KW-0597">Phosphoprotein</keyword>
<dbReference type="Pfam" id="PF21394">
    <property type="entry name" value="Beta-ketacyl_N"/>
    <property type="match status" value="1"/>
</dbReference>
<dbReference type="InterPro" id="IPR003533">
    <property type="entry name" value="Doublecortin_dom"/>
</dbReference>
<dbReference type="Gene3D" id="3.40.366.10">
    <property type="entry name" value="Malonyl-Coenzyme A Acyl Carrier Protein, domain 2"/>
    <property type="match status" value="1"/>
</dbReference>
<dbReference type="InterPro" id="IPR020841">
    <property type="entry name" value="PKS_Beta-ketoAc_synthase_dom"/>
</dbReference>
<evidence type="ECO:0000313" key="25">
    <source>
        <dbReference type="Proteomes" id="UP000238762"/>
    </source>
</evidence>
<dbReference type="EC" id="2.3.1.292" evidence="16"/>
<dbReference type="InterPro" id="IPR014031">
    <property type="entry name" value="Ketoacyl_synth_C"/>
</dbReference>
<evidence type="ECO:0000256" key="16">
    <source>
        <dbReference type="ARBA" id="ARBA00066974"/>
    </source>
</evidence>
<dbReference type="InterPro" id="IPR016036">
    <property type="entry name" value="Malonyl_transacylase_ACP-bd"/>
</dbReference>
<gene>
    <name evidence="24" type="ORF">C7B64_18630</name>
</gene>
<dbReference type="GO" id="GO:0034081">
    <property type="term" value="C:polyketide synthase complex"/>
    <property type="evidence" value="ECO:0007669"/>
    <property type="project" value="UniProtKB-ARBA"/>
</dbReference>
<evidence type="ECO:0000256" key="11">
    <source>
        <dbReference type="ARBA" id="ARBA00050973"/>
    </source>
</evidence>
<comment type="catalytic activity">
    <reaction evidence="11">
        <text>17-(4-hydroxyphenyl)heptadecanoyl-[(phenol)carboxyphthiodiolenone synthase] + 2 (S)-methylmalonyl-CoA + 3 malonyl-CoA + 5 NADPH + 10 H(+) = C35-(phenol)carboxyphthiodiolenone-[(phenol)carboxyphthiodiolenone synthase] + 5 CO2 + 5 NADP(+) + 5 CoA + 2 H2O</text>
        <dbReference type="Rhea" id="RHEA:57756"/>
        <dbReference type="Rhea" id="RHEA-COMP:14272"/>
        <dbReference type="Rhea" id="RHEA-COMP:14989"/>
        <dbReference type="ChEBI" id="CHEBI:15377"/>
        <dbReference type="ChEBI" id="CHEBI:15378"/>
        <dbReference type="ChEBI" id="CHEBI:16526"/>
        <dbReference type="ChEBI" id="CHEBI:57287"/>
        <dbReference type="ChEBI" id="CHEBI:57327"/>
        <dbReference type="ChEBI" id="CHEBI:57384"/>
        <dbReference type="ChEBI" id="CHEBI:57783"/>
        <dbReference type="ChEBI" id="CHEBI:58349"/>
        <dbReference type="ChEBI" id="CHEBI:133300"/>
        <dbReference type="ChEBI" id="CHEBI:142259"/>
        <dbReference type="EC" id="2.3.1.292"/>
    </reaction>
</comment>
<dbReference type="Pfam" id="PF08659">
    <property type="entry name" value="KR"/>
    <property type="match status" value="1"/>
</dbReference>
<dbReference type="InterPro" id="IPR057326">
    <property type="entry name" value="KR_dom"/>
</dbReference>
<comment type="catalytic activity">
    <reaction evidence="13">
        <text>docosanoyl-[(phenol)carboxyphthiodiolenone synthase] + 2 (S)-methylmalonyl-CoA + 3 malonyl-CoA + 5 NADPH + 10 H(+) = C34-carboxyphthiodiolenone-[(phenol)carboxyphthiodiolenone synthase] + 5 CO2 + 5 NADP(+) + 5 CoA + 2 H2O</text>
        <dbReference type="Rhea" id="RHEA:57752"/>
        <dbReference type="Rhea" id="RHEA-COMP:14987"/>
        <dbReference type="Rhea" id="RHEA-COMP:14988"/>
        <dbReference type="ChEBI" id="CHEBI:15377"/>
        <dbReference type="ChEBI" id="CHEBI:15378"/>
        <dbReference type="ChEBI" id="CHEBI:16526"/>
        <dbReference type="ChEBI" id="CHEBI:57287"/>
        <dbReference type="ChEBI" id="CHEBI:57327"/>
        <dbReference type="ChEBI" id="CHEBI:57384"/>
        <dbReference type="ChEBI" id="CHEBI:57783"/>
        <dbReference type="ChEBI" id="CHEBI:58349"/>
        <dbReference type="ChEBI" id="CHEBI:142237"/>
        <dbReference type="ChEBI" id="CHEBI:142238"/>
        <dbReference type="EC" id="2.3.1.292"/>
    </reaction>
</comment>
<dbReference type="SUPFAM" id="SSF51735">
    <property type="entry name" value="NAD(P)-binding Rossmann-fold domains"/>
    <property type="match status" value="2"/>
</dbReference>
<dbReference type="InterPro" id="IPR014043">
    <property type="entry name" value="Acyl_transferase_dom"/>
</dbReference>
<dbReference type="SMART" id="SM00825">
    <property type="entry name" value="PKS_KS"/>
    <property type="match status" value="1"/>
</dbReference>
<dbReference type="PROSITE" id="PS50075">
    <property type="entry name" value="CARRIER"/>
    <property type="match status" value="1"/>
</dbReference>
<dbReference type="Gene3D" id="3.30.70.250">
    <property type="entry name" value="Malonyl-CoA ACP transacylase, ACP-binding"/>
    <property type="match status" value="1"/>
</dbReference>
<dbReference type="FunFam" id="3.40.47.10:FF:000042">
    <property type="entry name" value="Polyketide synthase Pks13"/>
    <property type="match status" value="1"/>
</dbReference>
<evidence type="ECO:0000259" key="23">
    <source>
        <dbReference type="PROSITE" id="PS52004"/>
    </source>
</evidence>
<dbReference type="InterPro" id="IPR014030">
    <property type="entry name" value="Ketoacyl_synth_N"/>
</dbReference>
<evidence type="ECO:0000256" key="5">
    <source>
        <dbReference type="ARBA" id="ARBA00022679"/>
    </source>
</evidence>
<dbReference type="SMART" id="SM00827">
    <property type="entry name" value="PKS_AT"/>
    <property type="match status" value="1"/>
</dbReference>
<keyword evidence="6" id="KW-0276">Fatty acid metabolism</keyword>
<dbReference type="CDD" id="cd00833">
    <property type="entry name" value="PKS"/>
    <property type="match status" value="1"/>
</dbReference>
<protein>
    <recommendedName>
        <fullName evidence="17">Phenolphthiocerol/phthiocerol polyketide synthase subunit E</fullName>
        <ecNumber evidence="16">2.3.1.292</ecNumber>
    </recommendedName>
    <alternativeName>
        <fullName evidence="19">(Phenol)carboxyphthiodiolenone synthase subunit E</fullName>
    </alternativeName>
    <alternativeName>
        <fullName evidence="20">Beta-ketoacyl-acyl-carrier-protein synthase I</fullName>
    </alternativeName>
    <alternativeName>
        <fullName evidence="18">Phthiocerol synthesis polyketide synthase type I PpsE</fullName>
    </alternativeName>
</protein>
<dbReference type="PROSITE" id="PS52004">
    <property type="entry name" value="KS3_2"/>
    <property type="match status" value="1"/>
</dbReference>
<name>A0A2T1BZC7_9CYAN</name>
<dbReference type="PROSITE" id="PS00012">
    <property type="entry name" value="PHOSPHOPANTETHEINE"/>
    <property type="match status" value="1"/>
</dbReference>
<evidence type="ECO:0000256" key="9">
    <source>
        <dbReference type="ARBA" id="ARBA00023098"/>
    </source>
</evidence>
<dbReference type="EMBL" id="PVWJ01000111">
    <property type="protein sequence ID" value="PSB01380.1"/>
    <property type="molecule type" value="Genomic_DNA"/>
</dbReference>